<proteinExistence type="predicted"/>
<name>A0A8J6QLI0_9BACT</name>
<dbReference type="AlphaFoldDB" id="A0A8J6QLI0"/>
<dbReference type="InterPro" id="IPR035093">
    <property type="entry name" value="RelE/ParE_toxin_dom_sf"/>
</dbReference>
<dbReference type="PANTHER" id="PTHR41791">
    <property type="entry name" value="SSL7039 PROTEIN"/>
    <property type="match status" value="1"/>
</dbReference>
<gene>
    <name evidence="1" type="ORF">ICT70_01405</name>
</gene>
<keyword evidence="2" id="KW-1185">Reference proteome</keyword>
<reference evidence="1" key="1">
    <citation type="submission" date="2020-09" db="EMBL/GenBank/DDBJ databases">
        <title>Pelobacter alkaliphilus sp. nov., a novel anaerobic arsenate-reducing bacterium from terrestrial mud volcano.</title>
        <authorList>
            <person name="Khomyakova M.A."/>
            <person name="Merkel A.Y."/>
            <person name="Slobodkin A.I."/>
        </authorList>
    </citation>
    <scope>NUCLEOTIDE SEQUENCE</scope>
    <source>
        <strain evidence="1">M08fum</strain>
    </source>
</reference>
<comment type="caution">
    <text evidence="1">The sequence shown here is derived from an EMBL/GenBank/DDBJ whole genome shotgun (WGS) entry which is preliminary data.</text>
</comment>
<sequence>MEYELQSTSTFDKWLTSLKDASVRNRLLARLSRVENGNFGDFKQLSSNLYELRCFFGGGLRVYYTIRNGLVVLLLVGGNKATQAKDIETATTLLRDLEV</sequence>
<dbReference type="Pfam" id="PF05973">
    <property type="entry name" value="Gp49"/>
    <property type="match status" value="1"/>
</dbReference>
<organism evidence="1 2">
    <name type="scientific">Pelovirga terrestris</name>
    <dbReference type="NCBI Taxonomy" id="2771352"/>
    <lineage>
        <taxon>Bacteria</taxon>
        <taxon>Pseudomonadati</taxon>
        <taxon>Thermodesulfobacteriota</taxon>
        <taxon>Desulfuromonadia</taxon>
        <taxon>Geobacterales</taxon>
        <taxon>Geobacteraceae</taxon>
        <taxon>Pelovirga</taxon>
    </lineage>
</organism>
<dbReference type="EMBL" id="JACWUN010000001">
    <property type="protein sequence ID" value="MBD1399322.1"/>
    <property type="molecule type" value="Genomic_DNA"/>
</dbReference>
<evidence type="ECO:0000313" key="2">
    <source>
        <dbReference type="Proteomes" id="UP000632828"/>
    </source>
</evidence>
<evidence type="ECO:0000313" key="1">
    <source>
        <dbReference type="EMBL" id="MBD1399322.1"/>
    </source>
</evidence>
<dbReference type="Proteomes" id="UP000632828">
    <property type="component" value="Unassembled WGS sequence"/>
</dbReference>
<dbReference type="InterPro" id="IPR009241">
    <property type="entry name" value="HigB-like"/>
</dbReference>
<dbReference type="PANTHER" id="PTHR41791:SF1">
    <property type="entry name" value="SSL7039 PROTEIN"/>
    <property type="match status" value="1"/>
</dbReference>
<dbReference type="InterPro" id="IPR014056">
    <property type="entry name" value="TypeIITA-like_toxin_pred"/>
</dbReference>
<dbReference type="SUPFAM" id="SSF143011">
    <property type="entry name" value="RelE-like"/>
    <property type="match status" value="1"/>
</dbReference>
<dbReference type="RefSeq" id="WP_191153590.1">
    <property type="nucleotide sequence ID" value="NZ_JACWUN010000001.1"/>
</dbReference>
<accession>A0A8J6QLI0</accession>
<dbReference type="PIRSF" id="PIRSF028744">
    <property type="entry name" value="Addict_mod_HI1419"/>
    <property type="match status" value="1"/>
</dbReference>
<protein>
    <submittedName>
        <fullName evidence="1">Type II toxin-antitoxin system RelE/ParE family toxin</fullName>
    </submittedName>
</protein>
<dbReference type="NCBIfam" id="TIGR02683">
    <property type="entry name" value="upstrm_HI1419"/>
    <property type="match status" value="1"/>
</dbReference>